<keyword evidence="2" id="KW-1185">Reference proteome</keyword>
<organism evidence="1 2">
    <name type="scientific">Hibiscus sabdariffa</name>
    <name type="common">roselle</name>
    <dbReference type="NCBI Taxonomy" id="183260"/>
    <lineage>
        <taxon>Eukaryota</taxon>
        <taxon>Viridiplantae</taxon>
        <taxon>Streptophyta</taxon>
        <taxon>Embryophyta</taxon>
        <taxon>Tracheophyta</taxon>
        <taxon>Spermatophyta</taxon>
        <taxon>Magnoliopsida</taxon>
        <taxon>eudicotyledons</taxon>
        <taxon>Gunneridae</taxon>
        <taxon>Pentapetalae</taxon>
        <taxon>rosids</taxon>
        <taxon>malvids</taxon>
        <taxon>Malvales</taxon>
        <taxon>Malvaceae</taxon>
        <taxon>Malvoideae</taxon>
        <taxon>Hibiscus</taxon>
    </lineage>
</organism>
<sequence length="73" mass="7810">MKEVALKGKGIIGSKGHNATTDDVLLPRISAVRVSVEAKHHLVVVSVVFVVPLSVEIKNVGDVSRVNVQALWV</sequence>
<dbReference type="EMBL" id="JBBPBM010000021">
    <property type="protein sequence ID" value="KAK8549069.1"/>
    <property type="molecule type" value="Genomic_DNA"/>
</dbReference>
<reference evidence="1 2" key="1">
    <citation type="journal article" date="2024" name="G3 (Bethesda)">
        <title>Genome assembly of Hibiscus sabdariffa L. provides insights into metabolisms of medicinal natural products.</title>
        <authorList>
            <person name="Kim T."/>
        </authorList>
    </citation>
    <scope>NUCLEOTIDE SEQUENCE [LARGE SCALE GENOMIC DNA]</scope>
    <source>
        <strain evidence="1">TK-2024</strain>
        <tissue evidence="1">Old leaves</tissue>
    </source>
</reference>
<proteinExistence type="predicted"/>
<gene>
    <name evidence="1" type="ORF">V6N12_061967</name>
</gene>
<evidence type="ECO:0000313" key="1">
    <source>
        <dbReference type="EMBL" id="KAK8549069.1"/>
    </source>
</evidence>
<accession>A0ABR2DZ61</accession>
<evidence type="ECO:0000313" key="2">
    <source>
        <dbReference type="Proteomes" id="UP001472677"/>
    </source>
</evidence>
<comment type="caution">
    <text evidence="1">The sequence shown here is derived from an EMBL/GenBank/DDBJ whole genome shotgun (WGS) entry which is preliminary data.</text>
</comment>
<name>A0ABR2DZ61_9ROSI</name>
<protein>
    <submittedName>
        <fullName evidence="1">Uncharacterized protein</fullName>
    </submittedName>
</protein>
<dbReference type="Proteomes" id="UP001472677">
    <property type="component" value="Unassembled WGS sequence"/>
</dbReference>